<evidence type="ECO:0000256" key="1">
    <source>
        <dbReference type="SAM" id="Phobius"/>
    </source>
</evidence>
<feature type="transmembrane region" description="Helical" evidence="1">
    <location>
        <begin position="68"/>
        <end position="87"/>
    </location>
</feature>
<sequence length="144" mass="16408">MLNQLWRARPANHFRYKIVAGFLACFFGVLGLQGWYLKRPVAPVITLFSLAMLAWSFTQPVWWDSIPFFFLFIPLWAGFIESAVYCLRADEKFDALYNVNQVRRKPSGVPPGLMALLNLLIAGMVSMFTLSMVVAHVTCLHMTC</sequence>
<dbReference type="AlphaFoldDB" id="A0A4Q7VA92"/>
<name>A0A4Q7VA92_9BURK</name>
<feature type="transmembrane region" description="Helical" evidence="1">
    <location>
        <begin position="113"/>
        <end position="135"/>
    </location>
</feature>
<accession>A0A4Q7VA92</accession>
<gene>
    <name evidence="2" type="ORF">EV681_3413</name>
</gene>
<dbReference type="Proteomes" id="UP000293398">
    <property type="component" value="Unassembled WGS sequence"/>
</dbReference>
<keyword evidence="1" id="KW-0812">Transmembrane</keyword>
<feature type="transmembrane region" description="Helical" evidence="1">
    <location>
        <begin position="16"/>
        <end position="37"/>
    </location>
</feature>
<evidence type="ECO:0000313" key="3">
    <source>
        <dbReference type="Proteomes" id="UP000293398"/>
    </source>
</evidence>
<dbReference type="RefSeq" id="WP_242612300.1">
    <property type="nucleotide sequence ID" value="NZ_SHKO01000003.1"/>
</dbReference>
<evidence type="ECO:0000313" key="2">
    <source>
        <dbReference type="EMBL" id="RZT92657.1"/>
    </source>
</evidence>
<keyword evidence="3" id="KW-1185">Reference proteome</keyword>
<organism evidence="2 3">
    <name type="scientific">Advenella incenata</name>
    <dbReference type="NCBI Taxonomy" id="267800"/>
    <lineage>
        <taxon>Bacteria</taxon>
        <taxon>Pseudomonadati</taxon>
        <taxon>Pseudomonadota</taxon>
        <taxon>Betaproteobacteria</taxon>
        <taxon>Burkholderiales</taxon>
        <taxon>Alcaligenaceae</taxon>
    </lineage>
</organism>
<protein>
    <submittedName>
        <fullName evidence="2">Uncharacterized protein</fullName>
    </submittedName>
</protein>
<proteinExistence type="predicted"/>
<dbReference type="EMBL" id="SHKO01000003">
    <property type="protein sequence ID" value="RZT92657.1"/>
    <property type="molecule type" value="Genomic_DNA"/>
</dbReference>
<comment type="caution">
    <text evidence="2">The sequence shown here is derived from an EMBL/GenBank/DDBJ whole genome shotgun (WGS) entry which is preliminary data.</text>
</comment>
<keyword evidence="1" id="KW-0472">Membrane</keyword>
<keyword evidence="1" id="KW-1133">Transmembrane helix</keyword>
<reference evidence="2 3" key="1">
    <citation type="submission" date="2019-02" db="EMBL/GenBank/DDBJ databases">
        <title>Genomic Encyclopedia of Type Strains, Phase IV (KMG-IV): sequencing the most valuable type-strain genomes for metagenomic binning, comparative biology and taxonomic classification.</title>
        <authorList>
            <person name="Goeker M."/>
        </authorList>
    </citation>
    <scope>NUCLEOTIDE SEQUENCE [LARGE SCALE GENOMIC DNA]</scope>
    <source>
        <strain evidence="2 3">DSM 23814</strain>
    </source>
</reference>